<sequence length="93" mass="10649">MAIITPGITRAGFGNEKAELRIRNDVDPRRGRVLALQVQAILLSIGPKSADAVVIEQRRFLHDYRWIHDRCLCKLHVFQRTDSGEEHLGAWFV</sequence>
<comment type="caution">
    <text evidence="1">The sequence shown here is derived from an EMBL/GenBank/DDBJ whole genome shotgun (WGS) entry which is preliminary data.</text>
</comment>
<gene>
    <name evidence="1" type="ORF">SDC9_165531</name>
</gene>
<dbReference type="AlphaFoldDB" id="A0A645G1V0"/>
<accession>A0A645G1V0</accession>
<reference evidence="1" key="1">
    <citation type="submission" date="2019-08" db="EMBL/GenBank/DDBJ databases">
        <authorList>
            <person name="Kucharzyk K."/>
            <person name="Murdoch R.W."/>
            <person name="Higgins S."/>
            <person name="Loffler F."/>
        </authorList>
    </citation>
    <scope>NUCLEOTIDE SEQUENCE</scope>
</reference>
<protein>
    <submittedName>
        <fullName evidence="1">Uncharacterized protein</fullName>
    </submittedName>
</protein>
<organism evidence="1">
    <name type="scientific">bioreactor metagenome</name>
    <dbReference type="NCBI Taxonomy" id="1076179"/>
    <lineage>
        <taxon>unclassified sequences</taxon>
        <taxon>metagenomes</taxon>
        <taxon>ecological metagenomes</taxon>
    </lineage>
</organism>
<name>A0A645G1V0_9ZZZZ</name>
<proteinExistence type="predicted"/>
<evidence type="ECO:0000313" key="1">
    <source>
        <dbReference type="EMBL" id="MPN18173.1"/>
    </source>
</evidence>
<dbReference type="EMBL" id="VSSQ01065455">
    <property type="protein sequence ID" value="MPN18173.1"/>
    <property type="molecule type" value="Genomic_DNA"/>
</dbReference>